<evidence type="ECO:0000313" key="2">
    <source>
        <dbReference type="EMBL" id="MBW2942524.1"/>
    </source>
</evidence>
<comment type="caution">
    <text evidence="2">The sequence shown here is derived from an EMBL/GenBank/DDBJ whole genome shotgun (WGS) entry which is preliminary data.</text>
</comment>
<dbReference type="RefSeq" id="WP_219044771.1">
    <property type="nucleotide sequence ID" value="NZ_JAHWDQ010000006.1"/>
</dbReference>
<feature type="chain" id="PRO_5047448721" evidence="1">
    <location>
        <begin position="20"/>
        <end position="134"/>
    </location>
</feature>
<evidence type="ECO:0000313" key="3">
    <source>
        <dbReference type="Proteomes" id="UP001166291"/>
    </source>
</evidence>
<gene>
    <name evidence="2" type="ORF">KXJ70_17130</name>
</gene>
<dbReference type="EMBL" id="JAHWDQ010000006">
    <property type="protein sequence ID" value="MBW2942524.1"/>
    <property type="molecule type" value="Genomic_DNA"/>
</dbReference>
<keyword evidence="1" id="KW-0732">Signal</keyword>
<sequence length="134" mass="14949">MSKYLVSVFLLLTSVDVFAVNDFKCTIKDAVNLESDGTLNHKSYVVSGYIGKDFVVNRQTGIITGANITNTMSGKMPAVYDYLPNENGYKAVTHYKPNNTIDYLQINQYADKHEKPFFYKGAFGTMVSGTCVVY</sequence>
<accession>A0ABS6VWX9</accession>
<organism evidence="2 3">
    <name type="scientific">Zhongshania aquimaris</name>
    <dbReference type="NCBI Taxonomy" id="2857107"/>
    <lineage>
        <taxon>Bacteria</taxon>
        <taxon>Pseudomonadati</taxon>
        <taxon>Pseudomonadota</taxon>
        <taxon>Gammaproteobacteria</taxon>
        <taxon>Cellvibrionales</taxon>
        <taxon>Spongiibacteraceae</taxon>
        <taxon>Zhongshania</taxon>
    </lineage>
</organism>
<feature type="signal peptide" evidence="1">
    <location>
        <begin position="1"/>
        <end position="19"/>
    </location>
</feature>
<reference evidence="2" key="1">
    <citation type="submission" date="2021-07" db="EMBL/GenBank/DDBJ databases">
        <title>Zhongshania sp. CAU 1632 isolated from seawater.</title>
        <authorList>
            <person name="Kim W."/>
        </authorList>
    </citation>
    <scope>NUCLEOTIDE SEQUENCE</scope>
    <source>
        <strain evidence="2">CAU 1632</strain>
    </source>
</reference>
<dbReference type="Proteomes" id="UP001166291">
    <property type="component" value="Unassembled WGS sequence"/>
</dbReference>
<evidence type="ECO:0000256" key="1">
    <source>
        <dbReference type="SAM" id="SignalP"/>
    </source>
</evidence>
<protein>
    <submittedName>
        <fullName evidence="2">Uncharacterized protein</fullName>
    </submittedName>
</protein>
<proteinExistence type="predicted"/>
<name>A0ABS6VWX9_9GAMM</name>
<keyword evidence="3" id="KW-1185">Reference proteome</keyword>